<dbReference type="InterPro" id="IPR027157">
    <property type="entry name" value="NCBP2"/>
</dbReference>
<dbReference type="CDD" id="cd12240">
    <property type="entry name" value="RRM_NCBP2"/>
    <property type="match status" value="1"/>
</dbReference>
<feature type="compositionally biased region" description="Basic and acidic residues" evidence="12">
    <location>
        <begin position="139"/>
        <end position="149"/>
    </location>
</feature>
<keyword evidence="15" id="KW-1185">Reference proteome</keyword>
<comment type="caution">
    <text evidence="14">The sequence shown here is derived from an EMBL/GenBank/DDBJ whole genome shotgun (WGS) entry which is preliminary data.</text>
</comment>
<dbReference type="InterPro" id="IPR034148">
    <property type="entry name" value="NCBP2_RRM"/>
</dbReference>
<evidence type="ECO:0000256" key="10">
    <source>
        <dbReference type="PROSITE-ProRule" id="PRU00176"/>
    </source>
</evidence>
<evidence type="ECO:0000256" key="6">
    <source>
        <dbReference type="ARBA" id="ARBA00023158"/>
    </source>
</evidence>
<keyword evidence="7" id="KW-0866">Nonsense-mediated mRNA decay</keyword>
<dbReference type="Gene3D" id="3.30.70.330">
    <property type="match status" value="1"/>
</dbReference>
<gene>
    <name evidence="14" type="ORF">CVLEPA_LOCUS31473</name>
</gene>
<protein>
    <recommendedName>
        <fullName evidence="3 11">Nuclear cap-binding protein subunit 2</fullName>
    </recommendedName>
    <alternativeName>
        <fullName evidence="11">20 kDa nuclear cap-binding protein</fullName>
    </alternativeName>
</protein>
<sequence>MSVDINQNAYLRPILKDPGVELTAYRDQHFKGDRVHQEKLLQLSTTLYVGNLSYFTTEEQIYELFSKCGDLKRVVMGLDKFKKTPCGFCFVEYYDRVSAEDCVRFINGTRLDDRVVRTDWDAGFKEGRQYGRGKAGGQVRDEYRQDFDPGRGGFGVRAQLKTDKQTSGPGAETRERERQGNLAAKPE</sequence>
<dbReference type="PANTHER" id="PTHR18847:SF0">
    <property type="entry name" value="NUCLEAR CAP-BINDING PROTEIN SUBUNIT 2"/>
    <property type="match status" value="1"/>
</dbReference>
<dbReference type="Proteomes" id="UP001642483">
    <property type="component" value="Unassembled WGS sequence"/>
</dbReference>
<evidence type="ECO:0000256" key="3">
    <source>
        <dbReference type="ARBA" id="ARBA00019878"/>
    </source>
</evidence>
<dbReference type="InterPro" id="IPR012677">
    <property type="entry name" value="Nucleotide-bd_a/b_plait_sf"/>
</dbReference>
<accession>A0ABP0H1X9</accession>
<evidence type="ECO:0000256" key="7">
    <source>
        <dbReference type="ARBA" id="ARBA00023161"/>
    </source>
</evidence>
<comment type="similarity">
    <text evidence="2 11">Belongs to the RRM NCBP2 family.</text>
</comment>
<evidence type="ECO:0000256" key="2">
    <source>
        <dbReference type="ARBA" id="ARBA00010725"/>
    </source>
</evidence>
<dbReference type="EMBL" id="CAWYQH010000174">
    <property type="protein sequence ID" value="CAK8698001.1"/>
    <property type="molecule type" value="Genomic_DNA"/>
</dbReference>
<name>A0ABP0H1X9_CLALP</name>
<evidence type="ECO:0000259" key="13">
    <source>
        <dbReference type="PROSITE" id="PS50102"/>
    </source>
</evidence>
<feature type="region of interest" description="Disordered" evidence="12">
    <location>
        <begin position="130"/>
        <end position="187"/>
    </location>
</feature>
<dbReference type="InterPro" id="IPR035979">
    <property type="entry name" value="RBD_domain_sf"/>
</dbReference>
<dbReference type="PANTHER" id="PTHR18847">
    <property type="entry name" value="20 KD NUCLEAR CAP BINDING PROTEIN"/>
    <property type="match status" value="1"/>
</dbReference>
<evidence type="ECO:0000256" key="11">
    <source>
        <dbReference type="RuleBase" id="RU364036"/>
    </source>
</evidence>
<proteinExistence type="inferred from homology"/>
<organism evidence="14 15">
    <name type="scientific">Clavelina lepadiformis</name>
    <name type="common">Light-bulb sea squirt</name>
    <name type="synonym">Ascidia lepadiformis</name>
    <dbReference type="NCBI Taxonomy" id="159417"/>
    <lineage>
        <taxon>Eukaryota</taxon>
        <taxon>Metazoa</taxon>
        <taxon>Chordata</taxon>
        <taxon>Tunicata</taxon>
        <taxon>Ascidiacea</taxon>
        <taxon>Aplousobranchia</taxon>
        <taxon>Clavelinidae</taxon>
        <taxon>Clavelina</taxon>
    </lineage>
</organism>
<keyword evidence="5 10" id="KW-0694">RNA-binding</keyword>
<dbReference type="InterPro" id="IPR000504">
    <property type="entry name" value="RRM_dom"/>
</dbReference>
<reference evidence="14 15" key="1">
    <citation type="submission" date="2024-02" db="EMBL/GenBank/DDBJ databases">
        <authorList>
            <person name="Daric V."/>
            <person name="Darras S."/>
        </authorList>
    </citation>
    <scope>NUCLEOTIDE SEQUENCE [LARGE SCALE GENOMIC DNA]</scope>
</reference>
<evidence type="ECO:0000256" key="4">
    <source>
        <dbReference type="ARBA" id="ARBA00022664"/>
    </source>
</evidence>
<evidence type="ECO:0000313" key="14">
    <source>
        <dbReference type="EMBL" id="CAK8698001.1"/>
    </source>
</evidence>
<evidence type="ECO:0000256" key="12">
    <source>
        <dbReference type="SAM" id="MobiDB-lite"/>
    </source>
</evidence>
<keyword evidence="8 11" id="KW-0508">mRNA splicing</keyword>
<evidence type="ECO:0000313" key="15">
    <source>
        <dbReference type="Proteomes" id="UP001642483"/>
    </source>
</evidence>
<evidence type="ECO:0000256" key="1">
    <source>
        <dbReference type="ARBA" id="ARBA00004123"/>
    </source>
</evidence>
<evidence type="ECO:0000256" key="9">
    <source>
        <dbReference type="ARBA" id="ARBA00023242"/>
    </source>
</evidence>
<keyword evidence="6" id="KW-0943">RNA-mediated gene silencing</keyword>
<dbReference type="PROSITE" id="PS50102">
    <property type="entry name" value="RRM"/>
    <property type="match status" value="1"/>
</dbReference>
<comment type="subcellular location">
    <subcellularLocation>
        <location evidence="1 11">Nucleus</location>
    </subcellularLocation>
</comment>
<evidence type="ECO:0000256" key="5">
    <source>
        <dbReference type="ARBA" id="ARBA00022884"/>
    </source>
</evidence>
<dbReference type="SMART" id="SM00360">
    <property type="entry name" value="RRM"/>
    <property type="match status" value="1"/>
</dbReference>
<keyword evidence="9 11" id="KW-0539">Nucleus</keyword>
<evidence type="ECO:0000256" key="8">
    <source>
        <dbReference type="ARBA" id="ARBA00023187"/>
    </source>
</evidence>
<keyword evidence="4 11" id="KW-0507">mRNA processing</keyword>
<dbReference type="SUPFAM" id="SSF54928">
    <property type="entry name" value="RNA-binding domain, RBD"/>
    <property type="match status" value="1"/>
</dbReference>
<dbReference type="Pfam" id="PF00076">
    <property type="entry name" value="RRM_1"/>
    <property type="match status" value="1"/>
</dbReference>
<feature type="domain" description="RRM" evidence="13">
    <location>
        <begin position="45"/>
        <end position="123"/>
    </location>
</feature>